<gene>
    <name evidence="2" type="ORF">TCAL_16493</name>
</gene>
<evidence type="ECO:0000256" key="1">
    <source>
        <dbReference type="SAM" id="MobiDB-lite"/>
    </source>
</evidence>
<feature type="compositionally biased region" description="Low complexity" evidence="1">
    <location>
        <begin position="109"/>
        <end position="120"/>
    </location>
</feature>
<comment type="caution">
    <text evidence="2">The sequence shown here is derived from an EMBL/GenBank/DDBJ whole genome shotgun (WGS) entry which is preliminary data.</text>
</comment>
<evidence type="ECO:0000313" key="3">
    <source>
        <dbReference type="Proteomes" id="UP000318571"/>
    </source>
</evidence>
<evidence type="ECO:0000313" key="2">
    <source>
        <dbReference type="EMBL" id="TRY68273.1"/>
    </source>
</evidence>
<feature type="compositionally biased region" description="Polar residues" evidence="1">
    <location>
        <begin position="219"/>
        <end position="234"/>
    </location>
</feature>
<keyword evidence="3" id="KW-1185">Reference proteome</keyword>
<protein>
    <submittedName>
        <fullName evidence="2">Uncharacterized protein</fullName>
    </submittedName>
</protein>
<dbReference type="EMBL" id="VCGU01000010">
    <property type="protein sequence ID" value="TRY68273.1"/>
    <property type="molecule type" value="Genomic_DNA"/>
</dbReference>
<feature type="region of interest" description="Disordered" evidence="1">
    <location>
        <begin position="100"/>
        <end position="254"/>
    </location>
</feature>
<sequence>MSSCVLPVFQKFQKRRTKSEIKLGESDLLPRTLKTNHDVIRPHCNEGHKSGIGELLNNKPRRDSQGFTIDHKVGTFPNEVSLSIRHNHPTLGLSDAAYQRAHQSHHMNPEQYQRLQVQLQPPRPQSRGVLSLGLPSHLKSGTLFKRTSTPRITDQDQEPRDPDHDQAWHSATERRRSLPRNLPKSMRYQGHVRRRPLSAHGDLVKKKNYRSTKPEPDAVSSSSGHYSTERSPMTSPVLPPRMGRTTLPNQGPPPRHLLPSSLSPCPMTKMHPIIPGLLLQQQHFQHPLNSGLRPPSCHLNNDIQLGLGISSEKRDFTPDLTKTAT</sequence>
<reference evidence="2 3" key="1">
    <citation type="journal article" date="2018" name="Nat. Ecol. Evol.">
        <title>Genomic signatures of mitonuclear coevolution across populations of Tigriopus californicus.</title>
        <authorList>
            <person name="Barreto F.S."/>
            <person name="Watson E.T."/>
            <person name="Lima T.G."/>
            <person name="Willett C.S."/>
            <person name="Edmands S."/>
            <person name="Li W."/>
            <person name="Burton R.S."/>
        </authorList>
    </citation>
    <scope>NUCLEOTIDE SEQUENCE [LARGE SCALE GENOMIC DNA]</scope>
    <source>
        <strain evidence="2 3">San Diego</strain>
    </source>
</reference>
<dbReference type="AlphaFoldDB" id="A0A553NS57"/>
<feature type="compositionally biased region" description="Basic and acidic residues" evidence="1">
    <location>
        <begin position="153"/>
        <end position="176"/>
    </location>
</feature>
<proteinExistence type="predicted"/>
<dbReference type="Proteomes" id="UP000318571">
    <property type="component" value="Chromosome 1"/>
</dbReference>
<name>A0A553NS57_TIGCA</name>
<organism evidence="2 3">
    <name type="scientific">Tigriopus californicus</name>
    <name type="common">Marine copepod</name>
    <dbReference type="NCBI Taxonomy" id="6832"/>
    <lineage>
        <taxon>Eukaryota</taxon>
        <taxon>Metazoa</taxon>
        <taxon>Ecdysozoa</taxon>
        <taxon>Arthropoda</taxon>
        <taxon>Crustacea</taxon>
        <taxon>Multicrustacea</taxon>
        <taxon>Hexanauplia</taxon>
        <taxon>Copepoda</taxon>
        <taxon>Harpacticoida</taxon>
        <taxon>Harpacticidae</taxon>
        <taxon>Tigriopus</taxon>
    </lineage>
</organism>
<accession>A0A553NS57</accession>